<dbReference type="Pfam" id="PF11008">
    <property type="entry name" value="DUF2846"/>
    <property type="match status" value="1"/>
</dbReference>
<dbReference type="EMBL" id="JOJP01000001">
    <property type="protein sequence ID" value="KEI71890.1"/>
    <property type="molecule type" value="Genomic_DNA"/>
</dbReference>
<evidence type="ECO:0000313" key="4">
    <source>
        <dbReference type="Proteomes" id="UP000027997"/>
    </source>
</evidence>
<dbReference type="STRING" id="305900.GV64_15135"/>
<name>A0A081KCL4_9GAMM</name>
<accession>A0A081KCL4</accession>
<reference evidence="3 4" key="1">
    <citation type="submission" date="2014-06" db="EMBL/GenBank/DDBJ databases">
        <title>Whole Genome Sequences of Three Symbiotic Endozoicomonas Bacteria.</title>
        <authorList>
            <person name="Neave M.J."/>
            <person name="Apprill A."/>
            <person name="Voolstra C.R."/>
        </authorList>
    </citation>
    <scope>NUCLEOTIDE SEQUENCE [LARGE SCALE GENOMIC DNA]</scope>
    <source>
        <strain evidence="3 4">DSM 22380</strain>
    </source>
</reference>
<feature type="domain" description="DUF2846" evidence="2">
    <location>
        <begin position="37"/>
        <end position="118"/>
    </location>
</feature>
<sequence>MKTKIFAVIVSLLLGACATAPESAPKYHEADIGAPDNNKAVLVIYRQLVPPVAYKVKAKVNDNVISSLPNQAFTWTYLEPGHYDIDISWPLFALIPGESREITVNAGHYYFIEFSGDMMVAGGTTLTPYSINDLDVIAPKKAIEVLKNCCQYIPSSL</sequence>
<dbReference type="InterPro" id="IPR022548">
    <property type="entry name" value="DUF2846"/>
</dbReference>
<dbReference type="PROSITE" id="PS51257">
    <property type="entry name" value="PROKAR_LIPOPROTEIN"/>
    <property type="match status" value="1"/>
</dbReference>
<evidence type="ECO:0000259" key="2">
    <source>
        <dbReference type="Pfam" id="PF11008"/>
    </source>
</evidence>
<evidence type="ECO:0000256" key="1">
    <source>
        <dbReference type="SAM" id="SignalP"/>
    </source>
</evidence>
<dbReference type="RefSeq" id="WP_020583625.1">
    <property type="nucleotide sequence ID" value="NZ_JOJP01000001.1"/>
</dbReference>
<protein>
    <recommendedName>
        <fullName evidence="2">DUF2846 domain-containing protein</fullName>
    </recommendedName>
</protein>
<comment type="caution">
    <text evidence="3">The sequence shown here is derived from an EMBL/GenBank/DDBJ whole genome shotgun (WGS) entry which is preliminary data.</text>
</comment>
<evidence type="ECO:0000313" key="3">
    <source>
        <dbReference type="EMBL" id="KEI71890.1"/>
    </source>
</evidence>
<gene>
    <name evidence="3" type="ORF">GV64_15135</name>
</gene>
<keyword evidence="1" id="KW-0732">Signal</keyword>
<dbReference type="Proteomes" id="UP000027997">
    <property type="component" value="Unassembled WGS sequence"/>
</dbReference>
<proteinExistence type="predicted"/>
<feature type="chain" id="PRO_5001758779" description="DUF2846 domain-containing protein" evidence="1">
    <location>
        <begin position="21"/>
        <end position="157"/>
    </location>
</feature>
<dbReference type="AlphaFoldDB" id="A0A081KCL4"/>
<feature type="signal peptide" evidence="1">
    <location>
        <begin position="1"/>
        <end position="20"/>
    </location>
</feature>
<organism evidence="3 4">
    <name type="scientific">Endozoicomonas elysicola</name>
    <dbReference type="NCBI Taxonomy" id="305900"/>
    <lineage>
        <taxon>Bacteria</taxon>
        <taxon>Pseudomonadati</taxon>
        <taxon>Pseudomonadota</taxon>
        <taxon>Gammaproteobacteria</taxon>
        <taxon>Oceanospirillales</taxon>
        <taxon>Endozoicomonadaceae</taxon>
        <taxon>Endozoicomonas</taxon>
    </lineage>
</organism>
<keyword evidence="4" id="KW-1185">Reference proteome</keyword>